<sequence>MFKKTLQAPSEAKKKPETPFCIAQKRSIGLQPFKTESMFR</sequence>
<reference evidence="2" key="1">
    <citation type="submission" date="2009-12" db="EMBL/GenBank/DDBJ databases">
        <title>Complete sequence of Treponema azotonutricium strain ZAS-9.</title>
        <authorList>
            <person name="Tetu S.G."/>
            <person name="Matson E."/>
            <person name="Ren Q."/>
            <person name="Seshadri R."/>
            <person name="Elbourne L."/>
            <person name="Hassan K.A."/>
            <person name="Durkin A."/>
            <person name="Radune D."/>
            <person name="Mohamoud Y."/>
            <person name="Shay R."/>
            <person name="Jin S."/>
            <person name="Zhang X."/>
            <person name="Lucey K."/>
            <person name="Ballor N.R."/>
            <person name="Ottesen E."/>
            <person name="Rosenthal R."/>
            <person name="Allen A."/>
            <person name="Leadbetter J.R."/>
            <person name="Paulsen I.T."/>
        </authorList>
    </citation>
    <scope>NUCLEOTIDE SEQUENCE [LARGE SCALE GENOMIC DNA]</scope>
    <source>
        <strain evidence="2">ATCC BAA-888 / DSM 13862 / ZAS-9</strain>
    </source>
</reference>
<dbReference type="InParanoid" id="F5YC52"/>
<dbReference type="Proteomes" id="UP000009222">
    <property type="component" value="Chromosome"/>
</dbReference>
<name>F5YC52_LEAAZ</name>
<gene>
    <name evidence="1" type="ordered locus">TREAZ_0521</name>
</gene>
<evidence type="ECO:0000313" key="2">
    <source>
        <dbReference type="Proteomes" id="UP000009222"/>
    </source>
</evidence>
<protein>
    <submittedName>
        <fullName evidence="1">Uncharacterized protein</fullName>
    </submittedName>
</protein>
<dbReference type="KEGG" id="taz:TREAZ_0521"/>
<evidence type="ECO:0000313" key="1">
    <source>
        <dbReference type="EMBL" id="AEF80332.1"/>
    </source>
</evidence>
<proteinExistence type="predicted"/>
<dbReference type="STRING" id="545695.TREAZ_0521"/>
<organism evidence="1 2">
    <name type="scientific">Leadbettera azotonutricia (strain ATCC BAA-888 / DSM 13862 / ZAS-9)</name>
    <name type="common">Treponema azotonutricium</name>
    <dbReference type="NCBI Taxonomy" id="545695"/>
    <lineage>
        <taxon>Bacteria</taxon>
        <taxon>Pseudomonadati</taxon>
        <taxon>Spirochaetota</taxon>
        <taxon>Spirochaetia</taxon>
        <taxon>Spirochaetales</taxon>
        <taxon>Breznakiellaceae</taxon>
        <taxon>Leadbettera</taxon>
    </lineage>
</organism>
<dbReference type="HOGENOM" id="CLU_3298072_0_0_12"/>
<reference evidence="1 2" key="2">
    <citation type="journal article" date="2011" name="ISME J.">
        <title>RNA-seq reveals cooperative metabolic interactions between two termite-gut spirochete species in co-culture.</title>
        <authorList>
            <person name="Rosenthal A.Z."/>
            <person name="Matson E.G."/>
            <person name="Eldar A."/>
            <person name="Leadbetter J.R."/>
        </authorList>
    </citation>
    <scope>NUCLEOTIDE SEQUENCE [LARGE SCALE GENOMIC DNA]</scope>
    <source>
        <strain evidence="2">ATCC BAA-888 / DSM 13862 / ZAS-9</strain>
    </source>
</reference>
<keyword evidence="2" id="KW-1185">Reference proteome</keyword>
<accession>F5YC52</accession>
<dbReference type="EMBL" id="CP001841">
    <property type="protein sequence ID" value="AEF80332.1"/>
    <property type="molecule type" value="Genomic_DNA"/>
</dbReference>
<dbReference type="AlphaFoldDB" id="F5YC52"/>